<evidence type="ECO:0000313" key="2">
    <source>
        <dbReference type="Proteomes" id="UP000004619"/>
    </source>
</evidence>
<gene>
    <name evidence="1" type="ORF">FAEPRAA2165_02128</name>
</gene>
<dbReference type="EMBL" id="ACOP02000054">
    <property type="protein sequence ID" value="EEU96295.1"/>
    <property type="molecule type" value="Genomic_DNA"/>
</dbReference>
<accession>C7H745</accession>
<sequence length="41" mass="4537">MAALGGAAMSYKPHQQILTFFDLSKKARPPPGIFLPLDMNY</sequence>
<evidence type="ECO:0000313" key="1">
    <source>
        <dbReference type="EMBL" id="EEU96295.1"/>
    </source>
</evidence>
<name>C7H745_FAED2</name>
<keyword evidence="2" id="KW-1185">Reference proteome</keyword>
<comment type="caution">
    <text evidence="1">The sequence shown here is derived from an EMBL/GenBank/DDBJ whole genome shotgun (WGS) entry which is preliminary data.</text>
</comment>
<dbReference type="HOGENOM" id="CLU_219073_0_0_9"/>
<reference evidence="1" key="1">
    <citation type="submission" date="2009-08" db="EMBL/GenBank/DDBJ databases">
        <authorList>
            <person name="Weinstock G."/>
            <person name="Sodergren E."/>
            <person name="Clifton S."/>
            <person name="Fulton L."/>
            <person name="Fulton B."/>
            <person name="Courtney L."/>
            <person name="Fronick C."/>
            <person name="Harrison M."/>
            <person name="Strong C."/>
            <person name="Farmer C."/>
            <person name="Delahaunty K."/>
            <person name="Markovic C."/>
            <person name="Hall O."/>
            <person name="Minx P."/>
            <person name="Tomlinson C."/>
            <person name="Mitreva M."/>
            <person name="Nelson J."/>
            <person name="Hou S."/>
            <person name="Wollam A."/>
            <person name="Pepin K.H."/>
            <person name="Johnson M."/>
            <person name="Bhonagiri V."/>
            <person name="Nash W.E."/>
            <person name="Warren W."/>
            <person name="Chinwalla A."/>
            <person name="Mardis E.R."/>
            <person name="Wilson R.K."/>
        </authorList>
    </citation>
    <scope>NUCLEOTIDE SEQUENCE [LARGE SCALE GENOMIC DNA]</scope>
    <source>
        <strain evidence="1">A2-165</strain>
    </source>
</reference>
<dbReference type="AlphaFoldDB" id="C7H745"/>
<proteinExistence type="predicted"/>
<protein>
    <submittedName>
        <fullName evidence="1">Uncharacterized protein</fullName>
    </submittedName>
</protein>
<dbReference type="STRING" id="411483.FAEPRAA2165_02128"/>
<organism evidence="1 2">
    <name type="scientific">Faecalibacterium duncaniae (strain DSM 17677 / JCM 31915 / A2-165)</name>
    <name type="common">Faecalibacterium prausnitzii</name>
    <dbReference type="NCBI Taxonomy" id="411483"/>
    <lineage>
        <taxon>Bacteria</taxon>
        <taxon>Bacillati</taxon>
        <taxon>Bacillota</taxon>
        <taxon>Clostridia</taxon>
        <taxon>Eubacteriales</taxon>
        <taxon>Oscillospiraceae</taxon>
        <taxon>Faecalibacterium</taxon>
    </lineage>
</organism>
<dbReference type="Proteomes" id="UP000004619">
    <property type="component" value="Unassembled WGS sequence"/>
</dbReference>